<feature type="region of interest" description="Disordered" evidence="7">
    <location>
        <begin position="1"/>
        <end position="21"/>
    </location>
</feature>
<dbReference type="CDD" id="cd22749">
    <property type="entry name" value="Otubain_C65"/>
    <property type="match status" value="1"/>
</dbReference>
<evidence type="ECO:0000256" key="2">
    <source>
        <dbReference type="ARBA" id="ARBA00012759"/>
    </source>
</evidence>
<reference evidence="9" key="1">
    <citation type="submission" date="2023-08" db="EMBL/GenBank/DDBJ databases">
        <authorList>
            <person name="Audoor S."/>
            <person name="Bilcke G."/>
        </authorList>
    </citation>
    <scope>NUCLEOTIDE SEQUENCE</scope>
</reference>
<keyword evidence="3" id="KW-0645">Protease</keyword>
<feature type="compositionally biased region" description="Basic and acidic residues" evidence="7">
    <location>
        <begin position="1"/>
        <end position="11"/>
    </location>
</feature>
<dbReference type="SUPFAM" id="SSF54001">
    <property type="entry name" value="Cysteine proteinases"/>
    <property type="match status" value="1"/>
</dbReference>
<keyword evidence="10" id="KW-1185">Reference proteome</keyword>
<accession>A0AAD2G4D3</accession>
<protein>
    <recommendedName>
        <fullName evidence="2">ubiquitinyl hydrolase 1</fullName>
        <ecNumber evidence="2">3.4.19.12</ecNumber>
    </recommendedName>
</protein>
<dbReference type="GO" id="GO:0006508">
    <property type="term" value="P:proteolysis"/>
    <property type="evidence" value="ECO:0007669"/>
    <property type="project" value="UniProtKB-KW"/>
</dbReference>
<evidence type="ECO:0000256" key="3">
    <source>
        <dbReference type="ARBA" id="ARBA00022670"/>
    </source>
</evidence>
<comment type="caution">
    <text evidence="9">The sequence shown here is derived from an EMBL/GenBank/DDBJ whole genome shotgun (WGS) entry which is preliminary data.</text>
</comment>
<dbReference type="InterPro" id="IPR038765">
    <property type="entry name" value="Papain-like_cys_pep_sf"/>
</dbReference>
<dbReference type="InterPro" id="IPR003323">
    <property type="entry name" value="OTU_dom"/>
</dbReference>
<dbReference type="GO" id="GO:0004843">
    <property type="term" value="F:cysteine-type deubiquitinase activity"/>
    <property type="evidence" value="ECO:0007669"/>
    <property type="project" value="UniProtKB-EC"/>
</dbReference>
<evidence type="ECO:0000313" key="10">
    <source>
        <dbReference type="Proteomes" id="UP001295423"/>
    </source>
</evidence>
<dbReference type="Pfam" id="PF10275">
    <property type="entry name" value="Peptidase_C65"/>
    <property type="match status" value="1"/>
</dbReference>
<dbReference type="GO" id="GO:0071108">
    <property type="term" value="P:protein K48-linked deubiquitination"/>
    <property type="evidence" value="ECO:0007669"/>
    <property type="project" value="TreeGrafter"/>
</dbReference>
<evidence type="ECO:0000259" key="8">
    <source>
        <dbReference type="PROSITE" id="PS50802"/>
    </source>
</evidence>
<proteinExistence type="predicted"/>
<dbReference type="InterPro" id="IPR042467">
    <property type="entry name" value="Peptidase_C65_otubain_sub2"/>
</dbReference>
<keyword evidence="4" id="KW-0833">Ubl conjugation pathway</keyword>
<evidence type="ECO:0000313" key="9">
    <source>
        <dbReference type="EMBL" id="CAJ1961803.1"/>
    </source>
</evidence>
<evidence type="ECO:0000256" key="7">
    <source>
        <dbReference type="SAM" id="MobiDB-lite"/>
    </source>
</evidence>
<dbReference type="Proteomes" id="UP001295423">
    <property type="component" value="Unassembled WGS sequence"/>
</dbReference>
<evidence type="ECO:0000256" key="1">
    <source>
        <dbReference type="ARBA" id="ARBA00000707"/>
    </source>
</evidence>
<feature type="domain" description="OTU" evidence="8">
    <location>
        <begin position="74"/>
        <end position="270"/>
    </location>
</feature>
<gene>
    <name evidence="9" type="ORF">CYCCA115_LOCUS19379</name>
</gene>
<dbReference type="PANTHER" id="PTHR12931">
    <property type="entry name" value="UBIQUITIN THIOLESTERASE PROTEIN OTUB"/>
    <property type="match status" value="1"/>
</dbReference>
<dbReference type="Gene3D" id="1.20.1300.20">
    <property type="entry name" value="Peptidase C65 Otubain, subdomain 2"/>
    <property type="match status" value="1"/>
</dbReference>
<evidence type="ECO:0000256" key="4">
    <source>
        <dbReference type="ARBA" id="ARBA00022786"/>
    </source>
</evidence>
<comment type="catalytic activity">
    <reaction evidence="1">
        <text>Thiol-dependent hydrolysis of ester, thioester, amide, peptide and isopeptide bonds formed by the C-terminal Gly of ubiquitin (a 76-residue protein attached to proteins as an intracellular targeting signal).</text>
        <dbReference type="EC" id="3.4.19.12"/>
    </reaction>
</comment>
<dbReference type="PANTHER" id="PTHR12931:SF15">
    <property type="entry name" value="UBIQUITIN THIOESTERASE OTUBAIN-LIKE"/>
    <property type="match status" value="1"/>
</dbReference>
<dbReference type="GO" id="GO:0043130">
    <property type="term" value="F:ubiquitin binding"/>
    <property type="evidence" value="ECO:0007669"/>
    <property type="project" value="TreeGrafter"/>
</dbReference>
<name>A0AAD2G4D3_9STRA</name>
<keyword evidence="5" id="KW-0378">Hydrolase</keyword>
<sequence>MADESQSKDEDNTSNFQKVQQTQAQLEAIEKEIRENQPLTSELKPIATLKAVYNGDDNAKFFVSGVDYLSTLYQSTRMTRGDGSCYYRSFLYSLSEHLMKNEAELTRITKYVKESNSAVINVGGYDEMAIDIFYEAIVEFFEELPKMTPEKLHEELTQENATSDYCTWYLRVLTATFLKSDPSRFLPYLEDGYMDIATYCQTQIEPMGKECTMVSVLALAEAFQVRVQIEYLDGRPFEDKLTRHEFGPEESLTKLSLLYRPGHYDVLYATA</sequence>
<dbReference type="InterPro" id="IPR042468">
    <property type="entry name" value="Peptidase_C65_otubain_sub1"/>
</dbReference>
<dbReference type="AlphaFoldDB" id="A0AAD2G4D3"/>
<dbReference type="Gene3D" id="3.30.200.60">
    <property type="entry name" value="Peptidase C65 Otubain, subdomain 1"/>
    <property type="match status" value="1"/>
</dbReference>
<dbReference type="EMBL" id="CAKOGP040002091">
    <property type="protein sequence ID" value="CAJ1961803.1"/>
    <property type="molecule type" value="Genomic_DNA"/>
</dbReference>
<dbReference type="InterPro" id="IPR019400">
    <property type="entry name" value="Peptidase_C65_otubain"/>
</dbReference>
<keyword evidence="6" id="KW-0788">Thiol protease</keyword>
<evidence type="ECO:0000256" key="6">
    <source>
        <dbReference type="ARBA" id="ARBA00022807"/>
    </source>
</evidence>
<evidence type="ECO:0000256" key="5">
    <source>
        <dbReference type="ARBA" id="ARBA00022801"/>
    </source>
</evidence>
<dbReference type="EC" id="3.4.19.12" evidence="2"/>
<dbReference type="GO" id="GO:0005634">
    <property type="term" value="C:nucleus"/>
    <property type="evidence" value="ECO:0007669"/>
    <property type="project" value="TreeGrafter"/>
</dbReference>
<organism evidence="9 10">
    <name type="scientific">Cylindrotheca closterium</name>
    <dbReference type="NCBI Taxonomy" id="2856"/>
    <lineage>
        <taxon>Eukaryota</taxon>
        <taxon>Sar</taxon>
        <taxon>Stramenopiles</taxon>
        <taxon>Ochrophyta</taxon>
        <taxon>Bacillariophyta</taxon>
        <taxon>Bacillariophyceae</taxon>
        <taxon>Bacillariophycidae</taxon>
        <taxon>Bacillariales</taxon>
        <taxon>Bacillariaceae</taxon>
        <taxon>Cylindrotheca</taxon>
    </lineage>
</organism>
<dbReference type="PROSITE" id="PS50802">
    <property type="entry name" value="OTU"/>
    <property type="match status" value="1"/>
</dbReference>